<feature type="compositionally biased region" description="Basic and acidic residues" evidence="1">
    <location>
        <begin position="18"/>
        <end position="36"/>
    </location>
</feature>
<organism evidence="2 3">
    <name type="scientific">Suillus subaureus</name>
    <dbReference type="NCBI Taxonomy" id="48587"/>
    <lineage>
        <taxon>Eukaryota</taxon>
        <taxon>Fungi</taxon>
        <taxon>Dikarya</taxon>
        <taxon>Basidiomycota</taxon>
        <taxon>Agaricomycotina</taxon>
        <taxon>Agaricomycetes</taxon>
        <taxon>Agaricomycetidae</taxon>
        <taxon>Boletales</taxon>
        <taxon>Suillineae</taxon>
        <taxon>Suillaceae</taxon>
        <taxon>Suillus</taxon>
    </lineage>
</organism>
<feature type="compositionally biased region" description="Acidic residues" evidence="1">
    <location>
        <begin position="37"/>
        <end position="55"/>
    </location>
</feature>
<keyword evidence="3" id="KW-1185">Reference proteome</keyword>
<dbReference type="EMBL" id="JABBWG010000028">
    <property type="protein sequence ID" value="KAG1811883.1"/>
    <property type="molecule type" value="Genomic_DNA"/>
</dbReference>
<comment type="caution">
    <text evidence="2">The sequence shown here is derived from an EMBL/GenBank/DDBJ whole genome shotgun (WGS) entry which is preliminary data.</text>
</comment>
<dbReference type="GeneID" id="64632548"/>
<dbReference type="RefSeq" id="XP_041190304.1">
    <property type="nucleotide sequence ID" value="XM_041338532.1"/>
</dbReference>
<evidence type="ECO:0000313" key="3">
    <source>
        <dbReference type="Proteomes" id="UP000807769"/>
    </source>
</evidence>
<dbReference type="OrthoDB" id="2576233at2759"/>
<evidence type="ECO:0000256" key="1">
    <source>
        <dbReference type="SAM" id="MobiDB-lite"/>
    </source>
</evidence>
<dbReference type="InterPro" id="IPR041078">
    <property type="entry name" value="Plavaka"/>
</dbReference>
<dbReference type="Proteomes" id="UP000807769">
    <property type="component" value="Unassembled WGS sequence"/>
</dbReference>
<evidence type="ECO:0000313" key="2">
    <source>
        <dbReference type="EMBL" id="KAG1811883.1"/>
    </source>
</evidence>
<name>A0A9P7E5X1_9AGAM</name>
<feature type="compositionally biased region" description="Acidic residues" evidence="1">
    <location>
        <begin position="1"/>
        <end position="13"/>
    </location>
</feature>
<feature type="region of interest" description="Disordered" evidence="1">
    <location>
        <begin position="1"/>
        <end position="55"/>
    </location>
</feature>
<proteinExistence type="predicted"/>
<accession>A0A9P7E5X1</accession>
<dbReference type="Pfam" id="PF18759">
    <property type="entry name" value="Plavaka"/>
    <property type="match status" value="1"/>
</dbReference>
<dbReference type="AlphaFoldDB" id="A0A9P7E5X1"/>
<protein>
    <submittedName>
        <fullName evidence="2">Uncharacterized protein</fullName>
    </submittedName>
</protein>
<gene>
    <name evidence="2" type="ORF">BJ212DRAFT_1448363</name>
</gene>
<sequence length="919" mass="104835">MYEEEMQDFEDEVLQSFAEHDGNGEHDGNSSDKEDGREELEWEPPVQEDEGWAGVEVDDPMDHNNSSIDRETRHQIERQIADHNRPIAQAEIRNVNATYASSINNLNAENPYAPFTSQMDWEVAQWAKLRGPSSTAFSDLLSIDGVSERLGLSYKNARELNSIIDTQLPGRPRFRREQVVVAGEAFDIFYRDILECIKDLYGNPDFADFLVFAPGRHYTDTDKTVRYFGDMHTGKWWWSTQKKLDKQRPGATIVPVIISTDKTQVTVFRNKTAYPVYLTIGNIPKEIRRKPSRRTQILLGYLPTTRLEHITNKASRRRSAANLYHACMSRILSPLEKAGLDGLVMQSGDGVSRHCHPLFACFVGDYPEQLLATGIKTTECPKCDIPPDELESSTTPFEIRDFDAVLEALTTIDVGALEFVQACREAGIKPIVHPFWEKLPYVNIFQAVTPDVLHQLYQGLVKHLLNWLAEACGSAEIDARCRRLPPNHQIRLFMKGITSLSHLSGTEHAQICRFLLGIIIDIRLPGNLDPARLLRAVRGLLDFLYLAQYPCHSSDTLSLLDEALALFHDNKQIFVDLGIRNNFNLPKLHATRHYTSMIRLYGTTDNYNTEYTERLHIDFTKDAYRATNHKDEFVQMTRWLERKEKIVRHDKFIRWQLNINPFTHHPHPPDLSFRRTQTLTKHPSAKAVPIQRLISDYGAIYFHEALARYIAQQNHLNETLSRQRLEDLAANVILPFRSVAVHHKIKWVSVDAQGHGDPCVTIDSVHARPGHAGSSQRDDAVPARFDTALVNDGTGDSVGVKGYRIGQIRTIFSIQRRDALSLFPPTSQPPKHLAYIEWFTPFSSMPDSRHGMYKISRFIHSGERVASIIPVSNIARSVHLIPKFGPVAPRHWTSNTVLEECDTFFVNCYIDRHSFVALR</sequence>
<reference evidence="2" key="1">
    <citation type="journal article" date="2020" name="New Phytol.">
        <title>Comparative genomics reveals dynamic genome evolution in host specialist ectomycorrhizal fungi.</title>
        <authorList>
            <person name="Lofgren L.A."/>
            <person name="Nguyen N.H."/>
            <person name="Vilgalys R."/>
            <person name="Ruytinx J."/>
            <person name="Liao H.L."/>
            <person name="Branco S."/>
            <person name="Kuo A."/>
            <person name="LaButti K."/>
            <person name="Lipzen A."/>
            <person name="Andreopoulos W."/>
            <person name="Pangilinan J."/>
            <person name="Riley R."/>
            <person name="Hundley H."/>
            <person name="Na H."/>
            <person name="Barry K."/>
            <person name="Grigoriev I.V."/>
            <person name="Stajich J.E."/>
            <person name="Kennedy P.G."/>
        </authorList>
    </citation>
    <scope>NUCLEOTIDE SEQUENCE</scope>
    <source>
        <strain evidence="2">MN1</strain>
    </source>
</reference>